<evidence type="ECO:0000313" key="2">
    <source>
        <dbReference type="EMBL" id="KAD4385656.1"/>
    </source>
</evidence>
<comment type="caution">
    <text evidence="2">The sequence shown here is derived from an EMBL/GenBank/DDBJ whole genome shotgun (WGS) entry which is preliminary data.</text>
</comment>
<keyword evidence="1" id="KW-0812">Transmembrane</keyword>
<protein>
    <recommendedName>
        <fullName evidence="4">Transmembrane protein</fullName>
    </recommendedName>
</protein>
<proteinExistence type="predicted"/>
<feature type="transmembrane region" description="Helical" evidence="1">
    <location>
        <begin position="60"/>
        <end position="79"/>
    </location>
</feature>
<evidence type="ECO:0000313" key="3">
    <source>
        <dbReference type="Proteomes" id="UP000326396"/>
    </source>
</evidence>
<evidence type="ECO:0000256" key="1">
    <source>
        <dbReference type="SAM" id="Phobius"/>
    </source>
</evidence>
<reference evidence="2 3" key="1">
    <citation type="submission" date="2019-05" db="EMBL/GenBank/DDBJ databases">
        <title>Mikania micrantha, genome provides insights into the molecular mechanism of rapid growth.</title>
        <authorList>
            <person name="Liu B."/>
        </authorList>
    </citation>
    <scope>NUCLEOTIDE SEQUENCE [LARGE SCALE GENOMIC DNA]</scope>
    <source>
        <strain evidence="2">NLD-2019</strain>
        <tissue evidence="2">Leaf</tissue>
    </source>
</reference>
<dbReference type="Proteomes" id="UP000326396">
    <property type="component" value="Linkage Group LG3"/>
</dbReference>
<dbReference type="PANTHER" id="PTHR34656">
    <property type="entry name" value="PYRROLINE-5-CARBOXYLATE REDUCTASE"/>
    <property type="match status" value="1"/>
</dbReference>
<accession>A0A5N6N791</accession>
<gene>
    <name evidence="2" type="ORF">E3N88_25825</name>
</gene>
<evidence type="ECO:0008006" key="4">
    <source>
        <dbReference type="Google" id="ProtNLM"/>
    </source>
</evidence>
<dbReference type="EMBL" id="SZYD01000013">
    <property type="protein sequence ID" value="KAD4385656.1"/>
    <property type="molecule type" value="Genomic_DNA"/>
</dbReference>
<feature type="transmembrane region" description="Helical" evidence="1">
    <location>
        <begin position="155"/>
        <end position="173"/>
    </location>
</feature>
<keyword evidence="3" id="KW-1185">Reference proteome</keyword>
<name>A0A5N6N791_9ASTR</name>
<organism evidence="2 3">
    <name type="scientific">Mikania micrantha</name>
    <name type="common">bitter vine</name>
    <dbReference type="NCBI Taxonomy" id="192012"/>
    <lineage>
        <taxon>Eukaryota</taxon>
        <taxon>Viridiplantae</taxon>
        <taxon>Streptophyta</taxon>
        <taxon>Embryophyta</taxon>
        <taxon>Tracheophyta</taxon>
        <taxon>Spermatophyta</taxon>
        <taxon>Magnoliopsida</taxon>
        <taxon>eudicotyledons</taxon>
        <taxon>Gunneridae</taxon>
        <taxon>Pentapetalae</taxon>
        <taxon>asterids</taxon>
        <taxon>campanulids</taxon>
        <taxon>Asterales</taxon>
        <taxon>Asteraceae</taxon>
        <taxon>Asteroideae</taxon>
        <taxon>Heliantheae alliance</taxon>
        <taxon>Eupatorieae</taxon>
        <taxon>Mikania</taxon>
    </lineage>
</organism>
<feature type="transmembrane region" description="Helical" evidence="1">
    <location>
        <begin position="91"/>
        <end position="124"/>
    </location>
</feature>
<dbReference type="AlphaFoldDB" id="A0A5N6N791"/>
<sequence>MVPPSIEPAGSSPVVERRPSVVVGWLFVEKRSFVEQWQECKKKSAAANNPINTRIKPMMVPPNATGTAIFLVSLLYILLEHGGSWWSWFYIPVVGVLMVGGLLVVMARATMVTLITVLVMLAFAGKRRRVLAMQGRKISSEVLFHLFKVVIRERSLIVVSCGAFVTSMAMLWAF</sequence>
<keyword evidence="1" id="KW-0472">Membrane</keyword>
<dbReference type="OrthoDB" id="1105491at2759"/>
<keyword evidence="1" id="KW-1133">Transmembrane helix</keyword>
<dbReference type="PANTHER" id="PTHR34656:SF2">
    <property type="entry name" value="TRANSMEMBRANE PROTEIN"/>
    <property type="match status" value="1"/>
</dbReference>